<dbReference type="OrthoDB" id="436496at2759"/>
<evidence type="ECO:0000313" key="8">
    <source>
        <dbReference type="EMBL" id="CAF1125808.1"/>
    </source>
</evidence>
<dbReference type="Gene3D" id="1.10.490.10">
    <property type="entry name" value="Globins"/>
    <property type="match status" value="1"/>
</dbReference>
<comment type="caution">
    <text evidence="8">The sequence shown here is derived from an EMBL/GenBank/DDBJ whole genome shotgun (WGS) entry which is preliminary data.</text>
</comment>
<dbReference type="AlphaFoldDB" id="A0A814QXX2"/>
<evidence type="ECO:0000259" key="7">
    <source>
        <dbReference type="PROSITE" id="PS01033"/>
    </source>
</evidence>
<proteinExistence type="inferred from homology"/>
<protein>
    <recommendedName>
        <fullName evidence="7">Globin domain-containing protein</fullName>
    </recommendedName>
</protein>
<accession>A0A814QXX2</accession>
<keyword evidence="3 6" id="KW-0561">Oxygen transport</keyword>
<dbReference type="PANTHER" id="PTHR46458">
    <property type="entry name" value="BLR2807 PROTEIN"/>
    <property type="match status" value="1"/>
</dbReference>
<evidence type="ECO:0000256" key="1">
    <source>
        <dbReference type="ARBA" id="ARBA00022448"/>
    </source>
</evidence>
<keyword evidence="9" id="KW-1185">Reference proteome</keyword>
<organism evidence="8 9">
    <name type="scientific">Brachionus calyciflorus</name>
    <dbReference type="NCBI Taxonomy" id="104777"/>
    <lineage>
        <taxon>Eukaryota</taxon>
        <taxon>Metazoa</taxon>
        <taxon>Spiralia</taxon>
        <taxon>Gnathifera</taxon>
        <taxon>Rotifera</taxon>
        <taxon>Eurotatoria</taxon>
        <taxon>Monogononta</taxon>
        <taxon>Pseudotrocha</taxon>
        <taxon>Ploima</taxon>
        <taxon>Brachionidae</taxon>
        <taxon>Brachionus</taxon>
    </lineage>
</organism>
<dbReference type="GO" id="GO:0046872">
    <property type="term" value="F:metal ion binding"/>
    <property type="evidence" value="ECO:0007669"/>
    <property type="project" value="UniProtKB-KW"/>
</dbReference>
<dbReference type="GO" id="GO:0020037">
    <property type="term" value="F:heme binding"/>
    <property type="evidence" value="ECO:0007669"/>
    <property type="project" value="InterPro"/>
</dbReference>
<keyword evidence="2 6" id="KW-0349">Heme</keyword>
<comment type="similarity">
    <text evidence="6">Belongs to the globin family.</text>
</comment>
<dbReference type="InterPro" id="IPR000971">
    <property type="entry name" value="Globin"/>
</dbReference>
<sequence>MGCTQSEFVSLLTNTLNSTHINRYKNTEQAELTVNQLDSVKSTWKLIKNHKDFGLMIMERMFLKNSEIKHKWIFAKDLNTEEEIRKNLQTIYHAAKIMEMFNKLVNLYDLHKPNDFKEITHLGKNHFDYGVRPSDFEHFEECLIYCLEKEINDDKLFDIKTKTSWKKFFIKIASKLTEGIYLAEIDELNTINKCIK</sequence>
<dbReference type="InterPro" id="IPR012292">
    <property type="entry name" value="Globin/Proto"/>
</dbReference>
<dbReference type="PROSITE" id="PS01033">
    <property type="entry name" value="GLOBIN"/>
    <property type="match status" value="1"/>
</dbReference>
<evidence type="ECO:0000313" key="9">
    <source>
        <dbReference type="Proteomes" id="UP000663879"/>
    </source>
</evidence>
<evidence type="ECO:0000256" key="2">
    <source>
        <dbReference type="ARBA" id="ARBA00022617"/>
    </source>
</evidence>
<dbReference type="Proteomes" id="UP000663879">
    <property type="component" value="Unassembled WGS sequence"/>
</dbReference>
<dbReference type="Pfam" id="PF00042">
    <property type="entry name" value="Globin"/>
    <property type="match status" value="1"/>
</dbReference>
<name>A0A814QXX2_9BILA</name>
<evidence type="ECO:0000256" key="5">
    <source>
        <dbReference type="ARBA" id="ARBA00023004"/>
    </source>
</evidence>
<feature type="domain" description="Globin" evidence="7">
    <location>
        <begin position="31"/>
        <end position="181"/>
    </location>
</feature>
<evidence type="ECO:0000256" key="3">
    <source>
        <dbReference type="ARBA" id="ARBA00022621"/>
    </source>
</evidence>
<dbReference type="InterPro" id="IPR050532">
    <property type="entry name" value="Globin-like_OT"/>
</dbReference>
<evidence type="ECO:0000256" key="6">
    <source>
        <dbReference type="RuleBase" id="RU000356"/>
    </source>
</evidence>
<dbReference type="EMBL" id="CAJNOC010009182">
    <property type="protein sequence ID" value="CAF1125808.1"/>
    <property type="molecule type" value="Genomic_DNA"/>
</dbReference>
<keyword evidence="4" id="KW-0479">Metal-binding</keyword>
<dbReference type="InterPro" id="IPR044399">
    <property type="entry name" value="Mb-like_M"/>
</dbReference>
<reference evidence="8" key="1">
    <citation type="submission" date="2021-02" db="EMBL/GenBank/DDBJ databases">
        <authorList>
            <person name="Nowell W R."/>
        </authorList>
    </citation>
    <scope>NUCLEOTIDE SEQUENCE</scope>
    <source>
        <strain evidence="8">Ploen Becks lab</strain>
    </source>
</reference>
<keyword evidence="1 6" id="KW-0813">Transport</keyword>
<dbReference type="CDD" id="cd01040">
    <property type="entry name" value="Mb-like"/>
    <property type="match status" value="1"/>
</dbReference>
<dbReference type="SUPFAM" id="SSF46458">
    <property type="entry name" value="Globin-like"/>
    <property type="match status" value="1"/>
</dbReference>
<dbReference type="GO" id="GO:0019825">
    <property type="term" value="F:oxygen binding"/>
    <property type="evidence" value="ECO:0007669"/>
    <property type="project" value="InterPro"/>
</dbReference>
<gene>
    <name evidence="8" type="ORF">OXX778_LOCUS22248</name>
</gene>
<evidence type="ECO:0000256" key="4">
    <source>
        <dbReference type="ARBA" id="ARBA00022723"/>
    </source>
</evidence>
<dbReference type="GO" id="GO:0005344">
    <property type="term" value="F:oxygen carrier activity"/>
    <property type="evidence" value="ECO:0007669"/>
    <property type="project" value="UniProtKB-KW"/>
</dbReference>
<dbReference type="InterPro" id="IPR009050">
    <property type="entry name" value="Globin-like_sf"/>
</dbReference>
<dbReference type="PANTHER" id="PTHR46458:SF1">
    <property type="entry name" value="GEO09476P1"/>
    <property type="match status" value="1"/>
</dbReference>
<keyword evidence="5" id="KW-0408">Iron</keyword>